<accession>A0ACC1TCE5</accession>
<comment type="caution">
    <text evidence="1">The sequence shown here is derived from an EMBL/GenBank/DDBJ whole genome shotgun (WGS) entry which is preliminary data.</text>
</comment>
<evidence type="ECO:0000313" key="1">
    <source>
        <dbReference type="EMBL" id="KAJ3557932.1"/>
    </source>
</evidence>
<organism evidence="1 2">
    <name type="scientific">Phlebia brevispora</name>
    <dbReference type="NCBI Taxonomy" id="194682"/>
    <lineage>
        <taxon>Eukaryota</taxon>
        <taxon>Fungi</taxon>
        <taxon>Dikarya</taxon>
        <taxon>Basidiomycota</taxon>
        <taxon>Agaricomycotina</taxon>
        <taxon>Agaricomycetes</taxon>
        <taxon>Polyporales</taxon>
        <taxon>Meruliaceae</taxon>
        <taxon>Phlebia</taxon>
    </lineage>
</organism>
<proteinExistence type="predicted"/>
<keyword evidence="2" id="KW-1185">Reference proteome</keyword>
<dbReference type="Proteomes" id="UP001148662">
    <property type="component" value="Unassembled WGS sequence"/>
</dbReference>
<sequence length="434" mass="48264">MDHPVWQFVLSHELVADRRCVYAWKICVHVQTFIDGTTRCTASLASTSLPLEFRTRFPRLSARIFSREQKAQRAPYNLSISCHSRRTQYFTAAMDTDCDAFFTQDTDISGIGVRVAFYLQSIILLMLVSLAPEEAPGVFWTLTSMVSGLMIVACISAVNGSLSFYNANIVSTYRTVESLQNIPPSASRETCRTALSDGDILPNPNAIRGDYDDLSVVSIMAAAYHFGPNPECIPLIKFYFMFWRVHFKFETIRVLALVYYIGIATVMTFIFVGETLGERKINLKRQTFFRSFWFYVLTAIVNIAPLELFLKQYHQDNSAISQWTFGQILALIAVLPPITSFIFSLGEALFKEPKPRRAAHARSVTPAAQAGTDRSAVEDGVDNPASTALTETPADLALTEKLDSNKGGGDVEGQLSEHVTIEEHKSEMAGDGGD</sequence>
<gene>
    <name evidence="1" type="ORF">NM688_g1206</name>
</gene>
<dbReference type="EMBL" id="JANHOG010000121">
    <property type="protein sequence ID" value="KAJ3557932.1"/>
    <property type="molecule type" value="Genomic_DNA"/>
</dbReference>
<name>A0ACC1TCE5_9APHY</name>
<evidence type="ECO:0000313" key="2">
    <source>
        <dbReference type="Proteomes" id="UP001148662"/>
    </source>
</evidence>
<protein>
    <submittedName>
        <fullName evidence="1">Uncharacterized protein</fullName>
    </submittedName>
</protein>
<reference evidence="1" key="1">
    <citation type="submission" date="2022-07" db="EMBL/GenBank/DDBJ databases">
        <title>Genome Sequence of Phlebia brevispora.</title>
        <authorList>
            <person name="Buettner E."/>
        </authorList>
    </citation>
    <scope>NUCLEOTIDE SEQUENCE</scope>
    <source>
        <strain evidence="1">MPL23</strain>
    </source>
</reference>